<dbReference type="EMBL" id="JAEEGA010000024">
    <property type="protein sequence ID" value="MBP1044229.1"/>
    <property type="molecule type" value="Genomic_DNA"/>
</dbReference>
<dbReference type="AlphaFoldDB" id="A0A940PG40"/>
<reference evidence="2" key="1">
    <citation type="submission" date="2020-12" db="EMBL/GenBank/DDBJ databases">
        <title>Vagococcus allomyrinae sp. nov. and Enterococcus lavae sp. nov., isolated from the larvae of Allomyrina dichotoma.</title>
        <authorList>
            <person name="Lee S.D."/>
        </authorList>
    </citation>
    <scope>NUCLEOTIDE SEQUENCE</scope>
    <source>
        <strain evidence="2">BWB3-3</strain>
    </source>
</reference>
<protein>
    <submittedName>
        <fullName evidence="2">Uncharacterized protein</fullName>
    </submittedName>
</protein>
<feature type="region of interest" description="Disordered" evidence="1">
    <location>
        <begin position="1"/>
        <end position="20"/>
    </location>
</feature>
<dbReference type="Proteomes" id="UP000674938">
    <property type="component" value="Unassembled WGS sequence"/>
</dbReference>
<dbReference type="RefSeq" id="WP_209532539.1">
    <property type="nucleotide sequence ID" value="NZ_JAEEGA010000024.1"/>
</dbReference>
<keyword evidence="3" id="KW-1185">Reference proteome</keyword>
<evidence type="ECO:0000256" key="1">
    <source>
        <dbReference type="SAM" id="MobiDB-lite"/>
    </source>
</evidence>
<gene>
    <name evidence="2" type="ORF">I6N95_24780</name>
</gene>
<proteinExistence type="predicted"/>
<evidence type="ECO:0000313" key="3">
    <source>
        <dbReference type="Proteomes" id="UP000674938"/>
    </source>
</evidence>
<evidence type="ECO:0000313" key="2">
    <source>
        <dbReference type="EMBL" id="MBP1044229.1"/>
    </source>
</evidence>
<accession>A0A940PG40</accession>
<sequence length="205" mass="22765">MSLLQDNLTDTSDLVDSKSGHSVTQSDFELQEVVTAKSKLEKQLQLTTDINRQLVVVIRQLEQLLTKEGSLSNPLIQEQIDIGILLGGVLESGRSIDGMIGHYLISAKKEARAIVQQALALSDALSESSLSIVEPYSQRGSSKRIRREARSKTEKPLQALNEYQQQLVKVAIASEEACFHLNNLLDGQTQTMSQQESNQKKEDKM</sequence>
<comment type="caution">
    <text evidence="2">The sequence shown here is derived from an EMBL/GenBank/DDBJ whole genome shotgun (WGS) entry which is preliminary data.</text>
</comment>
<name>A0A940PG40_9ENTE</name>
<organism evidence="2 3">
    <name type="scientific">Vagococcus allomyrinae</name>
    <dbReference type="NCBI Taxonomy" id="2794353"/>
    <lineage>
        <taxon>Bacteria</taxon>
        <taxon>Bacillati</taxon>
        <taxon>Bacillota</taxon>
        <taxon>Bacilli</taxon>
        <taxon>Lactobacillales</taxon>
        <taxon>Enterococcaceae</taxon>
        <taxon>Vagococcus</taxon>
    </lineage>
</organism>